<dbReference type="AlphaFoldDB" id="A0A1S8SAX8"/>
<evidence type="ECO:0000313" key="2">
    <source>
        <dbReference type="EMBL" id="OOM62720.1"/>
    </source>
</evidence>
<dbReference type="SUPFAM" id="SSF46785">
    <property type="entry name" value="Winged helix' DNA-binding domain"/>
    <property type="match status" value="1"/>
</dbReference>
<dbReference type="Gene3D" id="1.10.10.10">
    <property type="entry name" value="Winged helix-like DNA-binding domain superfamily/Winged helix DNA-binding domain"/>
    <property type="match status" value="1"/>
</dbReference>
<dbReference type="PANTHER" id="PTHR43252">
    <property type="entry name" value="TRANSCRIPTIONAL REGULATOR YQJI"/>
    <property type="match status" value="1"/>
</dbReference>
<feature type="domain" description="Transcription regulator PadR N-terminal" evidence="1">
    <location>
        <begin position="9"/>
        <end position="84"/>
    </location>
</feature>
<dbReference type="InterPro" id="IPR005149">
    <property type="entry name" value="Tscrpt_reg_PadR_N"/>
</dbReference>
<organism evidence="2 3">
    <name type="scientific">Clostridium beijerinckii</name>
    <name type="common">Clostridium MP</name>
    <dbReference type="NCBI Taxonomy" id="1520"/>
    <lineage>
        <taxon>Bacteria</taxon>
        <taxon>Bacillati</taxon>
        <taxon>Bacillota</taxon>
        <taxon>Clostridia</taxon>
        <taxon>Eubacteriales</taxon>
        <taxon>Clostridiaceae</taxon>
        <taxon>Clostridium</taxon>
    </lineage>
</organism>
<dbReference type="PANTHER" id="PTHR43252:SF2">
    <property type="entry name" value="TRANSCRIPTION REGULATOR, PADR-LIKE FAMILY"/>
    <property type="match status" value="1"/>
</dbReference>
<dbReference type="InterPro" id="IPR036388">
    <property type="entry name" value="WH-like_DNA-bd_sf"/>
</dbReference>
<dbReference type="EMBL" id="LZZI01000019">
    <property type="protein sequence ID" value="OOM62720.1"/>
    <property type="molecule type" value="Genomic_DNA"/>
</dbReference>
<reference evidence="2 3" key="1">
    <citation type="submission" date="2016-05" db="EMBL/GenBank/DDBJ databases">
        <title>Microbial solvent formation.</title>
        <authorList>
            <person name="Poehlein A."/>
            <person name="Montoya Solano J.D."/>
            <person name="Flitsch S."/>
            <person name="Krabben P."/>
            <person name="Duerre P."/>
            <person name="Daniel R."/>
        </authorList>
    </citation>
    <scope>NUCLEOTIDE SEQUENCE [LARGE SCALE GENOMIC DNA]</scope>
    <source>
        <strain evidence="2 3">DSM 53</strain>
    </source>
</reference>
<evidence type="ECO:0000313" key="3">
    <source>
        <dbReference type="Proteomes" id="UP000190973"/>
    </source>
</evidence>
<protein>
    <submittedName>
        <fullName evidence="2">Lineage-specific thermal regulator protein</fullName>
    </submittedName>
</protein>
<dbReference type="Proteomes" id="UP000190973">
    <property type="component" value="Unassembled WGS sequence"/>
</dbReference>
<sequence length="235" mass="27205">MRNIIKVLILYYLSIKSTHGYEIQKFIQTNHMDKWTKIQSGSIYYALNKLEKDGLIVLKEEIGSGSKARKIYKITDKGRDELKELVKNEIANELYPSGSDKFIIYPLLNTLDKQSMISLIHSHINGLRDKVTYLKKWQKIKVNKQSLAVEKISFEIMISNLEYQIKWHEALIDEIDECIATSNEISNLISNFDFSNAEEMEASTNDSIESLKQEILKNPENASEKLEELIKKLSK</sequence>
<accession>A0A1S8SAX8</accession>
<name>A0A1S8SAX8_CLOBE</name>
<comment type="caution">
    <text evidence="2">The sequence shown here is derived from an EMBL/GenBank/DDBJ whole genome shotgun (WGS) entry which is preliminary data.</text>
</comment>
<evidence type="ECO:0000259" key="1">
    <source>
        <dbReference type="Pfam" id="PF03551"/>
    </source>
</evidence>
<dbReference type="Pfam" id="PF03551">
    <property type="entry name" value="PadR"/>
    <property type="match status" value="1"/>
</dbReference>
<dbReference type="InterPro" id="IPR036390">
    <property type="entry name" value="WH_DNA-bd_sf"/>
</dbReference>
<proteinExistence type="predicted"/>
<dbReference type="RefSeq" id="WP_077838183.1">
    <property type="nucleotide sequence ID" value="NZ_LZZI01000019.1"/>
</dbReference>
<gene>
    <name evidence="2" type="ORF">CLBCK_14890</name>
</gene>